<dbReference type="InterPro" id="IPR027417">
    <property type="entry name" value="P-loop_NTPase"/>
</dbReference>
<sequence>MDRMTNDIKEHTASQLSRIHVPEDISACDQVVCLPNKKYENLYKIKASGCHIVIVEGFCILNYKPLADLCDLKYYLTLNYEECFKRRMKRVYEPPDCPGYFEKCAWPEHLKQASEVKQTVQNVKYFNEDTVNIVDKILSDIVDII</sequence>
<proteinExistence type="predicted"/>
<gene>
    <name evidence="1" type="ORF">GWI33_012753</name>
</gene>
<dbReference type="SUPFAM" id="SSF52540">
    <property type="entry name" value="P-loop containing nucleoside triphosphate hydrolases"/>
    <property type="match status" value="1"/>
</dbReference>
<dbReference type="EMBL" id="JAACXV010000063">
    <property type="protein sequence ID" value="KAF7284972.1"/>
    <property type="molecule type" value="Genomic_DNA"/>
</dbReference>
<protein>
    <submittedName>
        <fullName evidence="1">Uncharacterized protein</fullName>
    </submittedName>
</protein>
<dbReference type="OrthoDB" id="10041966at2759"/>
<reference evidence="1" key="1">
    <citation type="submission" date="2020-08" db="EMBL/GenBank/DDBJ databases">
        <title>Genome sequencing and assembly of the red palm weevil Rhynchophorus ferrugineus.</title>
        <authorList>
            <person name="Dias G.B."/>
            <person name="Bergman C.M."/>
            <person name="Manee M."/>
        </authorList>
    </citation>
    <scope>NUCLEOTIDE SEQUENCE</scope>
    <source>
        <strain evidence="1">AA-2017</strain>
        <tissue evidence="1">Whole larva</tissue>
    </source>
</reference>
<dbReference type="AlphaFoldDB" id="A0A834IPS7"/>
<keyword evidence="2" id="KW-1185">Reference proteome</keyword>
<name>A0A834IPS7_RHYFE</name>
<comment type="caution">
    <text evidence="1">The sequence shown here is derived from an EMBL/GenBank/DDBJ whole genome shotgun (WGS) entry which is preliminary data.</text>
</comment>
<dbReference type="Gene3D" id="3.40.50.300">
    <property type="entry name" value="P-loop containing nucleotide triphosphate hydrolases"/>
    <property type="match status" value="1"/>
</dbReference>
<dbReference type="Proteomes" id="UP000625711">
    <property type="component" value="Unassembled WGS sequence"/>
</dbReference>
<evidence type="ECO:0000313" key="1">
    <source>
        <dbReference type="EMBL" id="KAF7284972.1"/>
    </source>
</evidence>
<evidence type="ECO:0000313" key="2">
    <source>
        <dbReference type="Proteomes" id="UP000625711"/>
    </source>
</evidence>
<accession>A0A834IPS7</accession>
<organism evidence="1 2">
    <name type="scientific">Rhynchophorus ferrugineus</name>
    <name type="common">Red palm weevil</name>
    <name type="synonym">Curculio ferrugineus</name>
    <dbReference type="NCBI Taxonomy" id="354439"/>
    <lineage>
        <taxon>Eukaryota</taxon>
        <taxon>Metazoa</taxon>
        <taxon>Ecdysozoa</taxon>
        <taxon>Arthropoda</taxon>
        <taxon>Hexapoda</taxon>
        <taxon>Insecta</taxon>
        <taxon>Pterygota</taxon>
        <taxon>Neoptera</taxon>
        <taxon>Endopterygota</taxon>
        <taxon>Coleoptera</taxon>
        <taxon>Polyphaga</taxon>
        <taxon>Cucujiformia</taxon>
        <taxon>Curculionidae</taxon>
        <taxon>Dryophthorinae</taxon>
        <taxon>Rhynchophorus</taxon>
    </lineage>
</organism>